<sequence>HVKGGRGADEVLVDADEGKTQAGFELGLTRWEKHG</sequence>
<protein>
    <submittedName>
        <fullName evidence="1">Uncharacterized protein</fullName>
    </submittedName>
</protein>
<comment type="caution">
    <text evidence="1">The sequence shown here is derived from an EMBL/GenBank/DDBJ whole genome shotgun (WGS) entry which is preliminary data.</text>
</comment>
<dbReference type="EMBL" id="BGPR01056529">
    <property type="protein sequence ID" value="GBO33010.1"/>
    <property type="molecule type" value="Genomic_DNA"/>
</dbReference>
<gene>
    <name evidence="2" type="ORF">AVEN_156655_1</name>
    <name evidence="1" type="ORF">AVEN_247320_1</name>
</gene>
<reference evidence="1 3" key="1">
    <citation type="journal article" date="2019" name="Sci. Rep.">
        <title>Orb-weaving spider Araneus ventricosus genome elucidates the spidroin gene catalogue.</title>
        <authorList>
            <person name="Kono N."/>
            <person name="Nakamura H."/>
            <person name="Ohtoshi R."/>
            <person name="Moran D.A.P."/>
            <person name="Shinohara A."/>
            <person name="Yoshida Y."/>
            <person name="Fujiwara M."/>
            <person name="Mori M."/>
            <person name="Tomita M."/>
            <person name="Arakawa K."/>
        </authorList>
    </citation>
    <scope>NUCLEOTIDE SEQUENCE [LARGE SCALE GENOMIC DNA]</scope>
</reference>
<dbReference type="Proteomes" id="UP000499080">
    <property type="component" value="Unassembled WGS sequence"/>
</dbReference>
<keyword evidence="3" id="KW-1185">Reference proteome</keyword>
<accession>A0A4Y2W5N9</accession>
<evidence type="ECO:0000313" key="1">
    <source>
        <dbReference type="EMBL" id="GBO33003.1"/>
    </source>
</evidence>
<proteinExistence type="predicted"/>
<organism evidence="1 3">
    <name type="scientific">Araneus ventricosus</name>
    <name type="common">Orbweaver spider</name>
    <name type="synonym">Epeira ventricosa</name>
    <dbReference type="NCBI Taxonomy" id="182803"/>
    <lineage>
        <taxon>Eukaryota</taxon>
        <taxon>Metazoa</taxon>
        <taxon>Ecdysozoa</taxon>
        <taxon>Arthropoda</taxon>
        <taxon>Chelicerata</taxon>
        <taxon>Arachnida</taxon>
        <taxon>Araneae</taxon>
        <taxon>Araneomorphae</taxon>
        <taxon>Entelegynae</taxon>
        <taxon>Araneoidea</taxon>
        <taxon>Araneidae</taxon>
        <taxon>Araneus</taxon>
    </lineage>
</organism>
<feature type="non-terminal residue" evidence="1">
    <location>
        <position position="1"/>
    </location>
</feature>
<dbReference type="EMBL" id="BGPR01056522">
    <property type="protein sequence ID" value="GBO33003.1"/>
    <property type="molecule type" value="Genomic_DNA"/>
</dbReference>
<dbReference type="AlphaFoldDB" id="A0A4Y2W5N9"/>
<name>A0A4Y2W5N9_ARAVE</name>
<evidence type="ECO:0000313" key="3">
    <source>
        <dbReference type="Proteomes" id="UP000499080"/>
    </source>
</evidence>
<evidence type="ECO:0000313" key="2">
    <source>
        <dbReference type="EMBL" id="GBO33010.1"/>
    </source>
</evidence>